<sequence>MSLCSEIGYAFEGLMNNIAPTIIFIFIGAILAVGMIFLNCKGKPFINTQSEDFKNQSLPKQKDPTLVEPSTRFLQNKKMRKYDWLVYADYIYTHALKRHKHDPYLYFMYANFLQYYRKNTVKAQSVYRQA</sequence>
<feature type="transmembrane region" description="Helical" evidence="1">
    <location>
        <begin position="18"/>
        <end position="38"/>
    </location>
</feature>
<keyword evidence="1" id="KW-0812">Transmembrane</keyword>
<dbReference type="Proteomes" id="UP000324800">
    <property type="component" value="Unassembled WGS sequence"/>
</dbReference>
<dbReference type="AlphaFoldDB" id="A0A5J4TSM9"/>
<reference evidence="2 3" key="1">
    <citation type="submission" date="2019-03" db="EMBL/GenBank/DDBJ databases">
        <title>Single cell metagenomics reveals metabolic interactions within the superorganism composed of flagellate Streblomastix strix and complex community of Bacteroidetes bacteria on its surface.</title>
        <authorList>
            <person name="Treitli S.C."/>
            <person name="Kolisko M."/>
            <person name="Husnik F."/>
            <person name="Keeling P."/>
            <person name="Hampl V."/>
        </authorList>
    </citation>
    <scope>NUCLEOTIDE SEQUENCE [LARGE SCALE GENOMIC DNA]</scope>
    <source>
        <strain evidence="2">ST1C</strain>
    </source>
</reference>
<evidence type="ECO:0000313" key="2">
    <source>
        <dbReference type="EMBL" id="KAA6360892.1"/>
    </source>
</evidence>
<accession>A0A5J4TSM9</accession>
<keyword evidence="1" id="KW-1133">Transmembrane helix</keyword>
<proteinExistence type="predicted"/>
<dbReference type="EMBL" id="SNRW01026300">
    <property type="protein sequence ID" value="KAA6360892.1"/>
    <property type="molecule type" value="Genomic_DNA"/>
</dbReference>
<feature type="non-terminal residue" evidence="2">
    <location>
        <position position="130"/>
    </location>
</feature>
<keyword evidence="1" id="KW-0472">Membrane</keyword>
<organism evidence="2 3">
    <name type="scientific">Streblomastix strix</name>
    <dbReference type="NCBI Taxonomy" id="222440"/>
    <lineage>
        <taxon>Eukaryota</taxon>
        <taxon>Metamonada</taxon>
        <taxon>Preaxostyla</taxon>
        <taxon>Oxymonadida</taxon>
        <taxon>Streblomastigidae</taxon>
        <taxon>Streblomastix</taxon>
    </lineage>
</organism>
<protein>
    <submittedName>
        <fullName evidence="2">Uncharacterized protein</fullName>
    </submittedName>
</protein>
<gene>
    <name evidence="2" type="ORF">EZS28_043582</name>
</gene>
<evidence type="ECO:0000256" key="1">
    <source>
        <dbReference type="SAM" id="Phobius"/>
    </source>
</evidence>
<comment type="caution">
    <text evidence="2">The sequence shown here is derived from an EMBL/GenBank/DDBJ whole genome shotgun (WGS) entry which is preliminary data.</text>
</comment>
<name>A0A5J4TSM9_9EUKA</name>
<evidence type="ECO:0000313" key="3">
    <source>
        <dbReference type="Proteomes" id="UP000324800"/>
    </source>
</evidence>